<sequence>MAFLSIRNTIRLSILAFTSLLISCAQTPKNELPLLQRVDTKQLVLVVSDNWEATTATLQKFEWLEGKWHEVDRAFPVNLGRTGLAWGLGLHSAQPGYYKQEGDGKATAGVFDLSQTFGYLPKLDTAMPYSPMSASNYCIDVNGSPLYNQIVDEERVGKEAVKDSTEPMRRDIHNNNQTVYKKGIVLDHNVANISGQGSCIFLHLWFGPGVATAGCTSMAEPDMDKLLAWLDPKKSPRYVALPKAEYLKKQQAWGLPDLSK</sequence>
<dbReference type="RefSeq" id="WP_068373731.1">
    <property type="nucleotide sequence ID" value="NZ_LSNE01000003.1"/>
</dbReference>
<dbReference type="PROSITE" id="PS51257">
    <property type="entry name" value="PROKAR_LIPOPROTEIN"/>
    <property type="match status" value="1"/>
</dbReference>
<evidence type="ECO:0000313" key="1">
    <source>
        <dbReference type="EMBL" id="KXI30048.1"/>
    </source>
</evidence>
<reference evidence="2" key="1">
    <citation type="submission" date="2016-02" db="EMBL/GenBank/DDBJ databases">
        <authorList>
            <person name="Schultz-Johansen M."/>
            <person name="Glaring M.A."/>
            <person name="Bech P.K."/>
            <person name="Stougaard P."/>
        </authorList>
    </citation>
    <scope>NUCLEOTIDE SEQUENCE [LARGE SCALE GENOMIC DNA]</scope>
    <source>
        <strain evidence="2">S66</strain>
    </source>
</reference>
<evidence type="ECO:0008006" key="3">
    <source>
        <dbReference type="Google" id="ProtNLM"/>
    </source>
</evidence>
<keyword evidence="2" id="KW-1185">Reference proteome</keyword>
<dbReference type="PANTHER" id="PTHR38589">
    <property type="entry name" value="BLR0621 PROTEIN"/>
    <property type="match status" value="1"/>
</dbReference>
<dbReference type="PANTHER" id="PTHR38589:SF1">
    <property type="entry name" value="BLR0621 PROTEIN"/>
    <property type="match status" value="1"/>
</dbReference>
<protein>
    <recommendedName>
        <fullName evidence="3">YkuD domain-containing protein</fullName>
    </recommendedName>
</protein>
<accession>A0A136A474</accession>
<proteinExistence type="predicted"/>
<comment type="caution">
    <text evidence="1">The sequence shown here is derived from an EMBL/GenBank/DDBJ whole genome shotgun (WGS) entry which is preliminary data.</text>
</comment>
<gene>
    <name evidence="1" type="ORF">AX660_08580</name>
</gene>
<organism evidence="1 2">
    <name type="scientific">Paraglaciecola hydrolytica</name>
    <dbReference type="NCBI Taxonomy" id="1799789"/>
    <lineage>
        <taxon>Bacteria</taxon>
        <taxon>Pseudomonadati</taxon>
        <taxon>Pseudomonadota</taxon>
        <taxon>Gammaproteobacteria</taxon>
        <taxon>Alteromonadales</taxon>
        <taxon>Alteromonadaceae</taxon>
        <taxon>Paraglaciecola</taxon>
    </lineage>
</organism>
<evidence type="ECO:0000313" key="2">
    <source>
        <dbReference type="Proteomes" id="UP000070299"/>
    </source>
</evidence>
<dbReference type="AlphaFoldDB" id="A0A136A474"/>
<dbReference type="STRING" id="1799789.AX660_08580"/>
<dbReference type="EMBL" id="LSNE01000003">
    <property type="protein sequence ID" value="KXI30048.1"/>
    <property type="molecule type" value="Genomic_DNA"/>
</dbReference>
<name>A0A136A474_9ALTE</name>
<dbReference type="OrthoDB" id="9804204at2"/>
<dbReference type="Proteomes" id="UP000070299">
    <property type="component" value="Unassembled WGS sequence"/>
</dbReference>